<dbReference type="Proteomes" id="UP001501490">
    <property type="component" value="Unassembled WGS sequence"/>
</dbReference>
<name>A0ABP7AJ52_9ACTN</name>
<proteinExistence type="predicted"/>
<keyword evidence="2" id="KW-1185">Reference proteome</keyword>
<organism evidence="1 2">
    <name type="scientific">Microlunatus ginsengisoli</name>
    <dbReference type="NCBI Taxonomy" id="363863"/>
    <lineage>
        <taxon>Bacteria</taxon>
        <taxon>Bacillati</taxon>
        <taxon>Actinomycetota</taxon>
        <taxon>Actinomycetes</taxon>
        <taxon>Propionibacteriales</taxon>
        <taxon>Propionibacteriaceae</taxon>
        <taxon>Microlunatus</taxon>
    </lineage>
</organism>
<gene>
    <name evidence="1" type="ORF">GCM10022236_40050</name>
</gene>
<protein>
    <recommendedName>
        <fullName evidence="3">NIPSNAP protein</fullName>
    </recommendedName>
</protein>
<dbReference type="EMBL" id="BAABAB010000033">
    <property type="protein sequence ID" value="GAA3633474.1"/>
    <property type="molecule type" value="Genomic_DNA"/>
</dbReference>
<evidence type="ECO:0008006" key="3">
    <source>
        <dbReference type="Google" id="ProtNLM"/>
    </source>
</evidence>
<evidence type="ECO:0000313" key="2">
    <source>
        <dbReference type="Proteomes" id="UP001501490"/>
    </source>
</evidence>
<dbReference type="RefSeq" id="WP_344807912.1">
    <property type="nucleotide sequence ID" value="NZ_BAABAB010000033.1"/>
</dbReference>
<accession>A0ABP7AJ52</accession>
<comment type="caution">
    <text evidence="1">The sequence shown here is derived from an EMBL/GenBank/DDBJ whole genome shotgun (WGS) entry which is preliminary data.</text>
</comment>
<sequence>MFIQIIQGTCTRQDEMRKQIDRWHAERGSQVQGWLGGTYGFADDDMFVAVVRFDSAESAMANSESREQSEWWAQTEALFDGPVEFHDCADVTLMMEGGSDRAGFVQIIRGTAADPEALRAMMADTELLHRMRPDIIGATLAIESDGTFTETVAFTDEAAARSGEQVEPPEDVREQLATAMRDVTFVDLHNPFFASRAVSA</sequence>
<reference evidence="2" key="1">
    <citation type="journal article" date="2019" name="Int. J. Syst. Evol. Microbiol.">
        <title>The Global Catalogue of Microorganisms (GCM) 10K type strain sequencing project: providing services to taxonomists for standard genome sequencing and annotation.</title>
        <authorList>
            <consortium name="The Broad Institute Genomics Platform"/>
            <consortium name="The Broad Institute Genome Sequencing Center for Infectious Disease"/>
            <person name="Wu L."/>
            <person name="Ma J."/>
        </authorList>
    </citation>
    <scope>NUCLEOTIDE SEQUENCE [LARGE SCALE GENOMIC DNA]</scope>
    <source>
        <strain evidence="2">JCM 16929</strain>
    </source>
</reference>
<evidence type="ECO:0000313" key="1">
    <source>
        <dbReference type="EMBL" id="GAA3633474.1"/>
    </source>
</evidence>